<evidence type="ECO:0000313" key="2">
    <source>
        <dbReference type="EMBL" id="KAB5589575.1"/>
    </source>
</evidence>
<feature type="region of interest" description="Disordered" evidence="1">
    <location>
        <begin position="36"/>
        <end position="90"/>
    </location>
</feature>
<feature type="compositionally biased region" description="Basic residues" evidence="1">
    <location>
        <begin position="67"/>
        <end position="78"/>
    </location>
</feature>
<keyword evidence="3" id="KW-1185">Reference proteome</keyword>
<feature type="compositionally biased region" description="Basic and acidic residues" evidence="1">
    <location>
        <begin position="53"/>
        <end position="63"/>
    </location>
</feature>
<feature type="region of interest" description="Disordered" evidence="1">
    <location>
        <begin position="102"/>
        <end position="353"/>
    </location>
</feature>
<accession>A0A5N5QCV4</accession>
<protein>
    <submittedName>
        <fullName evidence="2">Uncharacterized protein</fullName>
    </submittedName>
</protein>
<feature type="compositionally biased region" description="Pro residues" evidence="1">
    <location>
        <begin position="283"/>
        <end position="313"/>
    </location>
</feature>
<dbReference type="AlphaFoldDB" id="A0A5N5QCV4"/>
<feature type="compositionally biased region" description="Low complexity" evidence="1">
    <location>
        <begin position="79"/>
        <end position="90"/>
    </location>
</feature>
<name>A0A5N5QCV4_9AGAM</name>
<sequence>MAYYVGNIENRVWTARDERELKADHKRATKATERHLSELRAARGHHLPPPLQLEDRSFVDKILGRGKPSKSPKVKTPRTPKTPKLPSLKVPEVTWDNETRWWSRSRSRGRPGSTRRSPATATGPGFQRGPPRSKSEVRGRQVSRPIASAPPAVPLRHDLAPPPTAPLQSRRGRGSQETFKARQQALYRLEHKGHRPYVVEREGVPPIVLKPGTWMPGQINRAYSDKDLSSSSSSSHSHGESTPPLRVHRKHDRIPTPEILEKFPLPPSVNDWKQQGPKSPNRSIPPPKPVPVRPLPALPVKPSSPTPVQPAPPARVDIGTTQGRKKDPLPPVPTTPKPYVRPANVRSYNVYRQ</sequence>
<evidence type="ECO:0000256" key="1">
    <source>
        <dbReference type="SAM" id="MobiDB-lite"/>
    </source>
</evidence>
<reference evidence="2 3" key="1">
    <citation type="journal article" date="2019" name="Fungal Biol. Biotechnol.">
        <title>Draft genome sequence of fastidious pathogen Ceratobasidium theobromae, which causes vascular-streak dieback in Theobroma cacao.</title>
        <authorList>
            <person name="Ali S.S."/>
            <person name="Asman A."/>
            <person name="Shao J."/>
            <person name="Firmansyah A.P."/>
            <person name="Susilo A.W."/>
            <person name="Rosmana A."/>
            <person name="McMahon P."/>
            <person name="Junaid M."/>
            <person name="Guest D."/>
            <person name="Kheng T.Y."/>
            <person name="Meinhardt L.W."/>
            <person name="Bailey B.A."/>
        </authorList>
    </citation>
    <scope>NUCLEOTIDE SEQUENCE [LARGE SCALE GENOMIC DNA]</scope>
    <source>
        <strain evidence="2 3">CT2</strain>
    </source>
</reference>
<dbReference type="Proteomes" id="UP000383932">
    <property type="component" value="Unassembled WGS sequence"/>
</dbReference>
<comment type="caution">
    <text evidence="2">The sequence shown here is derived from an EMBL/GenBank/DDBJ whole genome shotgun (WGS) entry which is preliminary data.</text>
</comment>
<proteinExistence type="predicted"/>
<evidence type="ECO:0000313" key="3">
    <source>
        <dbReference type="Proteomes" id="UP000383932"/>
    </source>
</evidence>
<organism evidence="2 3">
    <name type="scientific">Ceratobasidium theobromae</name>
    <dbReference type="NCBI Taxonomy" id="1582974"/>
    <lineage>
        <taxon>Eukaryota</taxon>
        <taxon>Fungi</taxon>
        <taxon>Dikarya</taxon>
        <taxon>Basidiomycota</taxon>
        <taxon>Agaricomycotina</taxon>
        <taxon>Agaricomycetes</taxon>
        <taxon>Cantharellales</taxon>
        <taxon>Ceratobasidiaceae</taxon>
        <taxon>Ceratobasidium</taxon>
    </lineage>
</organism>
<gene>
    <name evidence="2" type="ORF">CTheo_6982</name>
</gene>
<dbReference type="OrthoDB" id="3240285at2759"/>
<dbReference type="EMBL" id="SSOP01000252">
    <property type="protein sequence ID" value="KAB5589575.1"/>
    <property type="molecule type" value="Genomic_DNA"/>
</dbReference>